<gene>
    <name evidence="2" type="ORF">S3E15_04462</name>
</gene>
<sequence length="75" mass="8461">MNKWNPLDHIMGVKEAGEMWGLSADRVKGLCQSDEVIAKKVGNSWILDKNQQNPKGGRKIRLGGRKNENMGTRRI</sequence>
<organism evidence="2 3">
    <name type="scientific">Bacillus mycoides</name>
    <dbReference type="NCBI Taxonomy" id="1405"/>
    <lineage>
        <taxon>Bacteria</taxon>
        <taxon>Bacillati</taxon>
        <taxon>Bacillota</taxon>
        <taxon>Bacilli</taxon>
        <taxon>Bacillales</taxon>
        <taxon>Bacillaceae</taxon>
        <taxon>Bacillus</taxon>
        <taxon>Bacillus cereus group</taxon>
    </lineage>
</organism>
<name>A0AAP7W3U7_BACMY</name>
<dbReference type="AlphaFoldDB" id="A0AAP7W3U7"/>
<reference evidence="2 3" key="1">
    <citation type="submission" date="2016-12" db="EMBL/GenBank/DDBJ databases">
        <title>Genome Sequences of Twelve Sporeforming Bacillus Species Isolated from Foods.</title>
        <authorList>
            <person name="De Jong A."/>
            <person name="Holsappel S."/>
            <person name="Kuipers O.P."/>
        </authorList>
    </citation>
    <scope>NUCLEOTIDE SEQUENCE [LARGE SCALE GENOMIC DNA]</scope>
    <source>
        <strain evidence="2 3">S3E15</strain>
    </source>
</reference>
<feature type="region of interest" description="Disordered" evidence="1">
    <location>
        <begin position="48"/>
        <end position="75"/>
    </location>
</feature>
<comment type="caution">
    <text evidence="2">The sequence shown here is derived from an EMBL/GenBank/DDBJ whole genome shotgun (WGS) entry which is preliminary data.</text>
</comment>
<evidence type="ECO:0000313" key="3">
    <source>
        <dbReference type="Proteomes" id="UP000194131"/>
    </source>
</evidence>
<protein>
    <recommendedName>
        <fullName evidence="4">DNA-binding protein</fullName>
    </recommendedName>
</protein>
<evidence type="ECO:0000313" key="2">
    <source>
        <dbReference type="EMBL" id="OSX87059.1"/>
    </source>
</evidence>
<evidence type="ECO:0008006" key="4">
    <source>
        <dbReference type="Google" id="ProtNLM"/>
    </source>
</evidence>
<proteinExistence type="predicted"/>
<dbReference type="EMBL" id="MRWU01000043">
    <property type="protein sequence ID" value="OSX87059.1"/>
    <property type="molecule type" value="Genomic_DNA"/>
</dbReference>
<accession>A0AAP7W3U7</accession>
<dbReference type="Proteomes" id="UP000194131">
    <property type="component" value="Unassembled WGS sequence"/>
</dbReference>
<evidence type="ECO:0000256" key="1">
    <source>
        <dbReference type="SAM" id="MobiDB-lite"/>
    </source>
</evidence>